<reference evidence="2" key="1">
    <citation type="submission" date="2019-12" db="EMBL/GenBank/DDBJ databases">
        <title>Genome sequencing and annotation of Brassica cretica.</title>
        <authorList>
            <person name="Studholme D.J."/>
            <person name="Sarris P.F."/>
        </authorList>
    </citation>
    <scope>NUCLEOTIDE SEQUENCE</scope>
    <source>
        <strain evidence="2">PFS-001/15</strain>
        <tissue evidence="2">Leaf</tissue>
    </source>
</reference>
<comment type="caution">
    <text evidence="2">The sequence shown here is derived from an EMBL/GenBank/DDBJ whole genome shotgun (WGS) entry which is preliminary data.</text>
</comment>
<accession>A0A8S9KZE9</accession>
<proteinExistence type="predicted"/>
<name>A0A8S9KZE9_BRACR</name>
<evidence type="ECO:0000256" key="1">
    <source>
        <dbReference type="SAM" id="MobiDB-lite"/>
    </source>
</evidence>
<sequence length="177" mass="21199">MPSLPRHSPRHNLQQTNHQPDHRRRRHPPLLPRLFPQRLRRLDPYLLHRLQHRRARLLDQPLPPRRRLRRRRQSQNRPRARLPQHRLLLRHHLRRDSRPPRDRRRSLLPGLPRPPRLASLESLSPRSPVVSDLEDHSPVRVQRLLRSGDGRSQWSALDRILALQRVCGPGGPEPYRV</sequence>
<feature type="region of interest" description="Disordered" evidence="1">
    <location>
        <begin position="1"/>
        <end position="35"/>
    </location>
</feature>
<protein>
    <submittedName>
        <fullName evidence="2">Uncharacterized protein</fullName>
    </submittedName>
</protein>
<dbReference type="Proteomes" id="UP000712281">
    <property type="component" value="Unassembled WGS sequence"/>
</dbReference>
<evidence type="ECO:0000313" key="2">
    <source>
        <dbReference type="EMBL" id="KAF2598576.1"/>
    </source>
</evidence>
<evidence type="ECO:0000313" key="3">
    <source>
        <dbReference type="Proteomes" id="UP000712281"/>
    </source>
</evidence>
<feature type="region of interest" description="Disordered" evidence="1">
    <location>
        <begin position="57"/>
        <end position="135"/>
    </location>
</feature>
<dbReference type="EMBL" id="QGKW02000717">
    <property type="protein sequence ID" value="KAF2598576.1"/>
    <property type="molecule type" value="Genomic_DNA"/>
</dbReference>
<dbReference type="AlphaFoldDB" id="A0A8S9KZE9"/>
<feature type="compositionally biased region" description="Basic residues" evidence="1">
    <location>
        <begin position="64"/>
        <end position="106"/>
    </location>
</feature>
<organism evidence="2 3">
    <name type="scientific">Brassica cretica</name>
    <name type="common">Mustard</name>
    <dbReference type="NCBI Taxonomy" id="69181"/>
    <lineage>
        <taxon>Eukaryota</taxon>
        <taxon>Viridiplantae</taxon>
        <taxon>Streptophyta</taxon>
        <taxon>Embryophyta</taxon>
        <taxon>Tracheophyta</taxon>
        <taxon>Spermatophyta</taxon>
        <taxon>Magnoliopsida</taxon>
        <taxon>eudicotyledons</taxon>
        <taxon>Gunneridae</taxon>
        <taxon>Pentapetalae</taxon>
        <taxon>rosids</taxon>
        <taxon>malvids</taxon>
        <taxon>Brassicales</taxon>
        <taxon>Brassicaceae</taxon>
        <taxon>Brassiceae</taxon>
        <taxon>Brassica</taxon>
    </lineage>
</organism>
<gene>
    <name evidence="2" type="ORF">F2Q68_00010828</name>
</gene>